<dbReference type="GO" id="GO:0009117">
    <property type="term" value="P:nucleotide metabolic process"/>
    <property type="evidence" value="ECO:0007669"/>
    <property type="project" value="UniProtKB-KW"/>
</dbReference>
<dbReference type="InterPro" id="IPR003697">
    <property type="entry name" value="Maf-like"/>
</dbReference>
<comment type="catalytic activity">
    <reaction evidence="4">
        <text>a 2'-deoxyribonucleoside 5'-triphosphate + H2O = a 2'-deoxyribonucleoside 5'-phosphate + diphosphate + H(+)</text>
        <dbReference type="Rhea" id="RHEA:44644"/>
        <dbReference type="ChEBI" id="CHEBI:15377"/>
        <dbReference type="ChEBI" id="CHEBI:15378"/>
        <dbReference type="ChEBI" id="CHEBI:33019"/>
        <dbReference type="ChEBI" id="CHEBI:61560"/>
        <dbReference type="ChEBI" id="CHEBI:65317"/>
        <dbReference type="EC" id="3.6.1.9"/>
    </reaction>
</comment>
<organism evidence="5">
    <name type="scientific">uncultured Sphingomonadaceae bacterium</name>
    <dbReference type="NCBI Taxonomy" id="169976"/>
    <lineage>
        <taxon>Bacteria</taxon>
        <taxon>Pseudomonadati</taxon>
        <taxon>Pseudomonadota</taxon>
        <taxon>Alphaproteobacteria</taxon>
        <taxon>Sphingomonadales</taxon>
        <taxon>Sphingomonadaceae</taxon>
        <taxon>environmental samples</taxon>
    </lineage>
</organism>
<keyword evidence="4" id="KW-0963">Cytoplasm</keyword>
<dbReference type="PANTHER" id="PTHR43213:SF5">
    <property type="entry name" value="BIFUNCTIONAL DTTP_UTP PYROPHOSPHATASE_METHYLTRANSFERASE PROTEIN-RELATED"/>
    <property type="match status" value="1"/>
</dbReference>
<proteinExistence type="inferred from homology"/>
<comment type="similarity">
    <text evidence="4">Belongs to the Maf family.</text>
</comment>
<dbReference type="HAMAP" id="MF_00528">
    <property type="entry name" value="Maf"/>
    <property type="match status" value="1"/>
</dbReference>
<comment type="cofactor">
    <cofactor evidence="1 4">
        <name>a divalent metal cation</name>
        <dbReference type="ChEBI" id="CHEBI:60240"/>
    </cofactor>
</comment>
<dbReference type="GO" id="GO:0005737">
    <property type="term" value="C:cytoplasm"/>
    <property type="evidence" value="ECO:0007669"/>
    <property type="project" value="UniProtKB-SubCell"/>
</dbReference>
<sequence>MRLVLASTSASRAAMLRAAGVAFEAVAPGVDERGVEDALHDIAPATLAATLAQKKALAVRTGAGALVLGSDSVLETEDGRSLSKSASRDDARAQLRALRGRPHRLISAAAIVEDGDVVWRGTEIATMHVRDFSDAFLDDYLDREWEQIRHCVGGYRMEALGVQLFDRVEGSHFAILGLPLLPVLGYLRERGVVAT</sequence>
<dbReference type="AlphaFoldDB" id="A0A6J4TVL5"/>
<dbReference type="SUPFAM" id="SSF52972">
    <property type="entry name" value="ITPase-like"/>
    <property type="match status" value="1"/>
</dbReference>
<comment type="subcellular location">
    <subcellularLocation>
        <location evidence="4">Cytoplasm</location>
    </subcellularLocation>
</comment>
<dbReference type="GO" id="GO:0047429">
    <property type="term" value="F:nucleoside triphosphate diphosphatase activity"/>
    <property type="evidence" value="ECO:0007669"/>
    <property type="project" value="UniProtKB-EC"/>
</dbReference>
<feature type="active site" description="Proton acceptor" evidence="4">
    <location>
        <position position="71"/>
    </location>
</feature>
<evidence type="ECO:0000256" key="1">
    <source>
        <dbReference type="ARBA" id="ARBA00001968"/>
    </source>
</evidence>
<evidence type="ECO:0000256" key="2">
    <source>
        <dbReference type="ARBA" id="ARBA00022801"/>
    </source>
</evidence>
<dbReference type="EC" id="3.6.1.9" evidence="4"/>
<evidence type="ECO:0000313" key="5">
    <source>
        <dbReference type="EMBL" id="CAA9532163.1"/>
    </source>
</evidence>
<accession>A0A6J4TVL5</accession>
<dbReference type="PANTHER" id="PTHR43213">
    <property type="entry name" value="BIFUNCTIONAL DTTP/UTP PYROPHOSPHATASE/METHYLTRANSFERASE PROTEIN-RELATED"/>
    <property type="match status" value="1"/>
</dbReference>
<comment type="caution">
    <text evidence="4">Lacks conserved residue(s) required for the propagation of feature annotation.</text>
</comment>
<evidence type="ECO:0000256" key="4">
    <source>
        <dbReference type="HAMAP-Rule" id="MF_00528"/>
    </source>
</evidence>
<gene>
    <name evidence="5" type="ORF">AVDCRST_MAG91-3061</name>
</gene>
<dbReference type="Pfam" id="PF02545">
    <property type="entry name" value="Maf"/>
    <property type="match status" value="1"/>
</dbReference>
<dbReference type="Gene3D" id="3.90.950.10">
    <property type="match status" value="1"/>
</dbReference>
<comment type="catalytic activity">
    <reaction evidence="4">
        <text>a ribonucleoside 5'-triphosphate + H2O = a ribonucleoside 5'-phosphate + diphosphate + H(+)</text>
        <dbReference type="Rhea" id="RHEA:23996"/>
        <dbReference type="ChEBI" id="CHEBI:15377"/>
        <dbReference type="ChEBI" id="CHEBI:15378"/>
        <dbReference type="ChEBI" id="CHEBI:33019"/>
        <dbReference type="ChEBI" id="CHEBI:58043"/>
        <dbReference type="ChEBI" id="CHEBI:61557"/>
        <dbReference type="EC" id="3.6.1.9"/>
    </reaction>
</comment>
<dbReference type="InterPro" id="IPR029001">
    <property type="entry name" value="ITPase-like_fam"/>
</dbReference>
<name>A0A6J4TVL5_9SPHN</name>
<keyword evidence="3 4" id="KW-0546">Nucleotide metabolism</keyword>
<comment type="function">
    <text evidence="4">Nucleoside triphosphate pyrophosphatase. May have a dual role in cell division arrest and in preventing the incorporation of modified nucleotides into cellular nucleic acids.</text>
</comment>
<reference evidence="5" key="1">
    <citation type="submission" date="2020-02" db="EMBL/GenBank/DDBJ databases">
        <authorList>
            <person name="Meier V. D."/>
        </authorList>
    </citation>
    <scope>NUCLEOTIDE SEQUENCE</scope>
    <source>
        <strain evidence="5">AVDCRST_MAG91</strain>
    </source>
</reference>
<protein>
    <recommendedName>
        <fullName evidence="4">Nucleoside triphosphate pyrophosphatase</fullName>
        <ecNumber evidence="4">3.6.1.9</ecNumber>
    </recommendedName>
    <alternativeName>
        <fullName evidence="4">Nucleotide pyrophosphatase</fullName>
        <shortName evidence="4">Nucleotide PPase</shortName>
    </alternativeName>
</protein>
<dbReference type="EMBL" id="CADCVX010000533">
    <property type="protein sequence ID" value="CAA9532163.1"/>
    <property type="molecule type" value="Genomic_DNA"/>
</dbReference>
<dbReference type="PIRSF" id="PIRSF006305">
    <property type="entry name" value="Maf"/>
    <property type="match status" value="1"/>
</dbReference>
<evidence type="ECO:0000256" key="3">
    <source>
        <dbReference type="ARBA" id="ARBA00023080"/>
    </source>
</evidence>
<keyword evidence="2 4" id="KW-0378">Hydrolase</keyword>